<feature type="compositionally biased region" description="Low complexity" evidence="7">
    <location>
        <begin position="1143"/>
        <end position="1155"/>
    </location>
</feature>
<evidence type="ECO:0000256" key="3">
    <source>
        <dbReference type="ARBA" id="ARBA00022741"/>
    </source>
</evidence>
<comment type="caution">
    <text evidence="9">The sequence shown here is derived from an EMBL/GenBank/DDBJ whole genome shotgun (WGS) entry which is preliminary data.</text>
</comment>
<dbReference type="SUPFAM" id="SSF56112">
    <property type="entry name" value="Protein kinase-like (PK-like)"/>
    <property type="match status" value="1"/>
</dbReference>
<dbReference type="FunFam" id="3.30.200.20:FF:000387">
    <property type="entry name" value="Serine/threonine-protein kinase STE11"/>
    <property type="match status" value="1"/>
</dbReference>
<feature type="compositionally biased region" description="Low complexity" evidence="7">
    <location>
        <begin position="480"/>
        <end position="493"/>
    </location>
</feature>
<evidence type="ECO:0000313" key="9">
    <source>
        <dbReference type="EMBL" id="TYJ56018.1"/>
    </source>
</evidence>
<evidence type="ECO:0000256" key="2">
    <source>
        <dbReference type="ARBA" id="ARBA00022679"/>
    </source>
</evidence>
<feature type="compositionally biased region" description="Basic and acidic residues" evidence="7">
    <location>
        <begin position="642"/>
        <end position="661"/>
    </location>
</feature>
<feature type="compositionally biased region" description="Basic and acidic residues" evidence="7">
    <location>
        <begin position="561"/>
        <end position="593"/>
    </location>
</feature>
<feature type="region of interest" description="Disordered" evidence="7">
    <location>
        <begin position="345"/>
        <end position="376"/>
    </location>
</feature>
<dbReference type="InterPro" id="IPR050538">
    <property type="entry name" value="MAP_kinase_kinase_kinase"/>
</dbReference>
<accession>A0A5D3AZ01</accession>
<dbReference type="PROSITE" id="PS00107">
    <property type="entry name" value="PROTEIN_KINASE_ATP"/>
    <property type="match status" value="1"/>
</dbReference>
<organism evidence="9 10">
    <name type="scientific">Cryptococcus floricola</name>
    <dbReference type="NCBI Taxonomy" id="2591691"/>
    <lineage>
        <taxon>Eukaryota</taxon>
        <taxon>Fungi</taxon>
        <taxon>Dikarya</taxon>
        <taxon>Basidiomycota</taxon>
        <taxon>Agaricomycotina</taxon>
        <taxon>Tremellomycetes</taxon>
        <taxon>Tremellales</taxon>
        <taxon>Cryptococcaceae</taxon>
        <taxon>Cryptococcus</taxon>
    </lineage>
</organism>
<feature type="compositionally biased region" description="Pro residues" evidence="7">
    <location>
        <begin position="734"/>
        <end position="751"/>
    </location>
</feature>
<comment type="similarity">
    <text evidence="1">Belongs to the protein kinase superfamily. STE Ser/Thr protein kinase family. MAP kinase kinase kinase subfamily.</text>
</comment>
<feature type="compositionally biased region" description="Polar residues" evidence="7">
    <location>
        <begin position="515"/>
        <end position="533"/>
    </location>
</feature>
<dbReference type="Pfam" id="PF00069">
    <property type="entry name" value="Pkinase"/>
    <property type="match status" value="1"/>
</dbReference>
<keyword evidence="4" id="KW-0418">Kinase</keyword>
<keyword evidence="3 6" id="KW-0547">Nucleotide-binding</keyword>
<feature type="compositionally biased region" description="Polar residues" evidence="7">
    <location>
        <begin position="722"/>
        <end position="732"/>
    </location>
</feature>
<feature type="region of interest" description="Disordered" evidence="7">
    <location>
        <begin position="427"/>
        <end position="549"/>
    </location>
</feature>
<feature type="domain" description="Protein kinase" evidence="8">
    <location>
        <begin position="1427"/>
        <end position="1698"/>
    </location>
</feature>
<feature type="compositionally biased region" description="Polar residues" evidence="7">
    <location>
        <begin position="1183"/>
        <end position="1203"/>
    </location>
</feature>
<dbReference type="PANTHER" id="PTHR48016">
    <property type="entry name" value="MAP KINASE KINASE KINASE SSK2-RELATED-RELATED"/>
    <property type="match status" value="1"/>
</dbReference>
<feature type="compositionally biased region" description="Polar residues" evidence="7">
    <location>
        <begin position="1257"/>
        <end position="1266"/>
    </location>
</feature>
<dbReference type="Gene3D" id="1.10.510.10">
    <property type="entry name" value="Transferase(Phosphotransferase) domain 1"/>
    <property type="match status" value="1"/>
</dbReference>
<protein>
    <recommendedName>
        <fullName evidence="8">Protein kinase domain-containing protein</fullName>
    </recommendedName>
</protein>
<dbReference type="InterPro" id="IPR008271">
    <property type="entry name" value="Ser/Thr_kinase_AS"/>
</dbReference>
<dbReference type="GO" id="GO:0000196">
    <property type="term" value="P:cell integrity MAPK cascade"/>
    <property type="evidence" value="ECO:0007669"/>
    <property type="project" value="UniProtKB-ARBA"/>
</dbReference>
<dbReference type="InterPro" id="IPR011009">
    <property type="entry name" value="Kinase-like_dom_sf"/>
</dbReference>
<feature type="compositionally biased region" description="Polar residues" evidence="7">
    <location>
        <begin position="1078"/>
        <end position="1093"/>
    </location>
</feature>
<feature type="compositionally biased region" description="Low complexity" evidence="7">
    <location>
        <begin position="933"/>
        <end position="949"/>
    </location>
</feature>
<keyword evidence="5 6" id="KW-0067">ATP-binding</keyword>
<keyword evidence="10" id="KW-1185">Reference proteome</keyword>
<feature type="compositionally biased region" description="Low complexity" evidence="7">
    <location>
        <begin position="972"/>
        <end position="983"/>
    </location>
</feature>
<evidence type="ECO:0000256" key="6">
    <source>
        <dbReference type="PROSITE-ProRule" id="PRU10141"/>
    </source>
</evidence>
<feature type="compositionally biased region" description="Polar residues" evidence="7">
    <location>
        <begin position="359"/>
        <end position="376"/>
    </location>
</feature>
<evidence type="ECO:0000313" key="10">
    <source>
        <dbReference type="Proteomes" id="UP000322245"/>
    </source>
</evidence>
<feature type="region of interest" description="Disordered" evidence="7">
    <location>
        <begin position="561"/>
        <end position="1333"/>
    </location>
</feature>
<name>A0A5D3AZ01_9TREE</name>
<dbReference type="SMART" id="SM00220">
    <property type="entry name" value="S_TKc"/>
    <property type="match status" value="1"/>
</dbReference>
<feature type="compositionally biased region" description="Polar residues" evidence="7">
    <location>
        <begin position="772"/>
        <end position="791"/>
    </location>
</feature>
<dbReference type="PANTHER" id="PTHR48016:SF48">
    <property type="entry name" value="SERINE_THREONINE-PROTEIN KINASE BCK1_SLK1_SSP31"/>
    <property type="match status" value="1"/>
</dbReference>
<feature type="compositionally biased region" description="Basic and acidic residues" evidence="7">
    <location>
        <begin position="614"/>
        <end position="634"/>
    </location>
</feature>
<feature type="compositionally biased region" description="Polar residues" evidence="7">
    <location>
        <begin position="430"/>
        <end position="462"/>
    </location>
</feature>
<evidence type="ECO:0000256" key="5">
    <source>
        <dbReference type="ARBA" id="ARBA00022840"/>
    </source>
</evidence>
<evidence type="ECO:0000256" key="1">
    <source>
        <dbReference type="ARBA" id="ARBA00006529"/>
    </source>
</evidence>
<dbReference type="GO" id="GO:0004709">
    <property type="term" value="F:MAP kinase kinase kinase activity"/>
    <property type="evidence" value="ECO:0007669"/>
    <property type="project" value="UniProtKB-ARBA"/>
</dbReference>
<dbReference type="PROSITE" id="PS00108">
    <property type="entry name" value="PROTEIN_KINASE_ST"/>
    <property type="match status" value="1"/>
</dbReference>
<feature type="region of interest" description="Disordered" evidence="7">
    <location>
        <begin position="1"/>
        <end position="235"/>
    </location>
</feature>
<dbReference type="PROSITE" id="PS50011">
    <property type="entry name" value="PROTEIN_KINASE_DOM"/>
    <property type="match status" value="1"/>
</dbReference>
<feature type="compositionally biased region" description="Low complexity" evidence="7">
    <location>
        <begin position="57"/>
        <end position="73"/>
    </location>
</feature>
<feature type="compositionally biased region" description="Low complexity" evidence="7">
    <location>
        <begin position="1"/>
        <end position="16"/>
    </location>
</feature>
<feature type="compositionally biased region" description="Polar residues" evidence="7">
    <location>
        <begin position="1020"/>
        <end position="1033"/>
    </location>
</feature>
<dbReference type="InterPro" id="IPR000719">
    <property type="entry name" value="Prot_kinase_dom"/>
</dbReference>
<sequence length="1726" mass="188512">MSYGSSGAGPSTPSASLARRPQGARRRGLPSLVIANPDNSDEDGDSPPKTNIQRSPSGTGASPVSVASSSGRGNVPIPQPPSPSLSVKDRGNLPYPSIPAPQSSPLPTISAFPSPQPLIPTLLPSQSAYGPPDLSPAPPQPPPQPQRHLQRAFTTPIPEPVPRPHAEHSASAGVYPPSSPSRALPPLPSPRAANRQTTLPSPQSHHPPYFQGRVSSPDDLISPTTGSEGGGSIMSVNMAHRNRSGSVQGQQVRLQVTTDNEAFHLVDITGMNTAEGIREKVFSKASCVLRIRDDDYPTLSMYRTEIGEAADETPILPAALLSLCSTLGDSRASLKFLVKQTDVPPSTAASVIPPVAPQNDYSYSRRSGMTPITTDLPNALLDRVTSRHSKEGSASSGELLDRGGLSASEWSDLGADADEWGISRSARKPSVSNAGVRLSNSTGGSKSPITERSNSVGTSSPAIPTPPVVLHGIPLQTREPSILSSSPSSRPSSNNYDATSPIDHSKSTPILVHSGPSNENIYSGNASAGPSNRSRMDQQGLGLSLDDDMDPETRALIEQLQREELDAQREEDERKRKDEELAIREQQSERELWEMMQQMQREKKQREQAQIADDEARARQFEAEQRREEEERQAQEAVRAAWEAEQREHQENRFHTFEQDRRQRKKFFMDQARNGMSIEDTTRDATWTGAGASTDPILGARRPSDGRAPLISTPTPRPSQTPMPARQNSQPVYSIPPSPYPTEGLYPPPRRPSAFTSSPYPEPPYDRLSDPRLQQSTGRTTAPGQRPQTATLPRPESQRSRHPFSYVPHEQRNDHLQTPALQGARSMDNLQIMSGPQGLASSRQNAGYSGPPPRTSITPVSAVYGERRNLQPAAAEPAYRSPTSERAGDSRYPGSVPIRSGSAFPLSNIDTGLVPFPSPHPSSASPNTATWQGSSHPFSSSAPRSSRGSTFDTSSRPNTVHYDRSPPPPTSPETTIPPRRPSTLYDEVYPADGTQTAGMDGQYHQRHATSSFPLDHRSRSGSFSAYRTSSPSPTGAYRRPSQTAHDGDESQLPYAHDPRSESSWLPATKSGKGRSDTDASSVAGTVSSESTVRPSEENDSSDTAKAGQWDKHLRDMMARNVGDGDQTFMPRKDDDDEATLFISAPPTQTSTPAPTLSRSGAVRPSPSKPNLIVDTASLDEATGQRTSRDQNTGTPSDSATESEGTGDFEGSRIKRGKSFARPKDPNQWSFRPEPEQLYENLDTVFPQIDLDRPLVQGSESQPSTPGAESPSRVEMVGGMLLPVGAAPGRQGGPQAGTGSRQWQGQQGPPSSSSIHPSPGGFNQSKFNKADKRRSLRYIARDKHLDLQRRISRHGPPPAYDFGEAEVPEIPTREYAGVEKTEEQLKKDNRRSSSMWDHKLVEVTRFAQVKGDTILESPADTQPGVVRWVKGELIGKGSYGRVYIALNATTGDMMAVKQVELPATEIDRHDQRQQGMVKALRDEIELLKGLEHTNIVAYLGYETSPEYLSIFLEYVPGGTIASIYRSLNHARFESQLVRSFTEQILEGLAYLHSKNIWHRDLKGDNILVDGQGICKISDFGISKQTSDAYDSFGQATNMKGSVFWMAPEVVHAYSERSYSGKVDIWSLGCVVLEMWTGKRPWGEMEQIAAMFELFNKRRPPLPADCIISPVALDFLNEKCLQTDPRDRPMARDLLEHEFIRDRDPNWTFEDSKIGKAVAKRGAKRMKA</sequence>
<feature type="compositionally biased region" description="Polar residues" evidence="7">
    <location>
        <begin position="194"/>
        <end position="204"/>
    </location>
</feature>
<reference evidence="9 10" key="1">
    <citation type="submission" date="2017-05" db="EMBL/GenBank/DDBJ databases">
        <title>The Genome Sequence of Tsuchiyaea wingfieldii DSM 27421.</title>
        <authorList>
            <person name="Cuomo C."/>
            <person name="Passer A."/>
            <person name="Billmyre B."/>
            <person name="Heitman J."/>
        </authorList>
    </citation>
    <scope>NUCLEOTIDE SEQUENCE [LARGE SCALE GENOMIC DNA]</scope>
    <source>
        <strain evidence="9 10">DSM 27421</strain>
    </source>
</reference>
<dbReference type="Proteomes" id="UP000322245">
    <property type="component" value="Unassembled WGS sequence"/>
</dbReference>
<feature type="compositionally biased region" description="Polar residues" evidence="7">
    <location>
        <begin position="828"/>
        <end position="847"/>
    </location>
</feature>
<feature type="compositionally biased region" description="Low complexity" evidence="7">
    <location>
        <begin position="1296"/>
        <end position="1320"/>
    </location>
</feature>
<proteinExistence type="inferred from homology"/>
<dbReference type="FunFam" id="1.10.510.10:FF:000182">
    <property type="entry name" value="MAP kinase kinase kinase mkh1"/>
    <property type="match status" value="1"/>
</dbReference>
<evidence type="ECO:0000256" key="4">
    <source>
        <dbReference type="ARBA" id="ARBA00022777"/>
    </source>
</evidence>
<evidence type="ECO:0000256" key="7">
    <source>
        <dbReference type="SAM" id="MobiDB-lite"/>
    </source>
</evidence>
<dbReference type="EMBL" id="NIDF01000030">
    <property type="protein sequence ID" value="TYJ56018.1"/>
    <property type="molecule type" value="Genomic_DNA"/>
</dbReference>
<feature type="compositionally biased region" description="Pro residues" evidence="7">
    <location>
        <begin position="177"/>
        <end position="189"/>
    </location>
</feature>
<gene>
    <name evidence="9" type="ORF">B9479_003260</name>
</gene>
<feature type="compositionally biased region" description="Pro residues" evidence="7">
    <location>
        <begin position="133"/>
        <end position="145"/>
    </location>
</feature>
<evidence type="ECO:0000259" key="8">
    <source>
        <dbReference type="PROSITE" id="PS50011"/>
    </source>
</evidence>
<dbReference type="InterPro" id="IPR017441">
    <property type="entry name" value="Protein_kinase_ATP_BS"/>
</dbReference>
<keyword evidence="2" id="KW-0808">Transferase</keyword>
<dbReference type="GO" id="GO:0005524">
    <property type="term" value="F:ATP binding"/>
    <property type="evidence" value="ECO:0007669"/>
    <property type="project" value="UniProtKB-UniRule"/>
</dbReference>
<feature type="binding site" evidence="6">
    <location>
        <position position="1456"/>
    </location>
    <ligand>
        <name>ATP</name>
        <dbReference type="ChEBI" id="CHEBI:30616"/>
    </ligand>
</feature>
<feature type="compositionally biased region" description="Basic and acidic residues" evidence="7">
    <location>
        <begin position="1108"/>
        <end position="1117"/>
    </location>
</feature>